<keyword evidence="4" id="KW-1185">Reference proteome</keyword>
<dbReference type="CDD" id="cd07389">
    <property type="entry name" value="MPP_PhoD"/>
    <property type="match status" value="1"/>
</dbReference>
<dbReference type="EMBL" id="JAGIOC010000001">
    <property type="protein sequence ID" value="MBP2409073.1"/>
    <property type="molecule type" value="Genomic_DNA"/>
</dbReference>
<dbReference type="PROSITE" id="PS51318">
    <property type="entry name" value="TAT"/>
    <property type="match status" value="1"/>
</dbReference>
<dbReference type="InterPro" id="IPR038607">
    <property type="entry name" value="PhoD-like_sf"/>
</dbReference>
<dbReference type="Gene3D" id="3.60.21.70">
    <property type="entry name" value="PhoD-like phosphatase"/>
    <property type="match status" value="1"/>
</dbReference>
<sequence>MPASAAPSAAPSALSRRRLLQAGGASAAVIALGINAPDAVADPPQQAENLFGLGIASGAPRPDGAVLWTRLASEPLAEDGHGGIDPHPVSVRWQVAADAEFSQVLRHGQALAQPELAHAVHPRVEGLEPATEYFYRFLVGPQTSPVGRFRTLPADGAEVESFAFGVVSCQAWYHGNFTAHRHLAAEEELDLVVFAGDYIYEYGITEANLWRQGAEVTAAHAVETETLEQYRLRYSLFKSDPHLQALHARVPAVAIWDDHEVQNDYSGTGSSTGIPEDLFAHRIAVAYRAFYENMPLDVEALPDGPDTDITTGFDVGSLARFSLLDTRQFRDPEPVDEADRQDEQRTMLGTEQEAWISQRLESSPTTWNVLASGVVLAAVSDDRVDMWDGYPAARRRLLEAMGTASNPVVVSGDIHKHVAAEVRADYADPESATIGVELVCTSVASDGDGAKTDKYTEDWLRHEYVTHYDGRRGYLHVRLSPEEMVSSFHVVDWIEADDTAPKQLSVRYTTPVDDPGLIQA</sequence>
<dbReference type="Gene3D" id="2.60.40.380">
    <property type="entry name" value="Purple acid phosphatase-like, N-terminal"/>
    <property type="match status" value="1"/>
</dbReference>
<name>A0ABS4YJW4_9MICO</name>
<feature type="domain" description="PhoD-like phosphatase metallophosphatase" evidence="1">
    <location>
        <begin position="164"/>
        <end position="486"/>
    </location>
</feature>
<evidence type="ECO:0000313" key="4">
    <source>
        <dbReference type="Proteomes" id="UP000698222"/>
    </source>
</evidence>
<dbReference type="EC" id="3.1.3.1" evidence="3"/>
<proteinExistence type="predicted"/>
<accession>A0ABS4YJW4</accession>
<keyword evidence="3" id="KW-0378">Hydrolase</keyword>
<dbReference type="SUPFAM" id="SSF56300">
    <property type="entry name" value="Metallo-dependent phosphatases"/>
    <property type="match status" value="1"/>
</dbReference>
<gene>
    <name evidence="3" type="ORF">JOF44_001976</name>
</gene>
<organism evidence="3 4">
    <name type="scientific">Brachybacterium fresconis</name>
    <dbReference type="NCBI Taxonomy" id="173363"/>
    <lineage>
        <taxon>Bacteria</taxon>
        <taxon>Bacillati</taxon>
        <taxon>Actinomycetota</taxon>
        <taxon>Actinomycetes</taxon>
        <taxon>Micrococcales</taxon>
        <taxon>Dermabacteraceae</taxon>
        <taxon>Brachybacterium</taxon>
    </lineage>
</organism>
<dbReference type="Pfam" id="PF16655">
    <property type="entry name" value="PhoD_N"/>
    <property type="match status" value="1"/>
</dbReference>
<dbReference type="PANTHER" id="PTHR43606:SF2">
    <property type="entry name" value="ALKALINE PHOSPHATASE FAMILY PROTEIN (AFU_ORTHOLOGUE AFUA_5G03860)"/>
    <property type="match status" value="1"/>
</dbReference>
<dbReference type="Pfam" id="PF09423">
    <property type="entry name" value="PhoD"/>
    <property type="match status" value="1"/>
</dbReference>
<protein>
    <submittedName>
        <fullName evidence="3">Alkaline phosphatase D</fullName>
        <ecNumber evidence="3">3.1.3.1</ecNumber>
    </submittedName>
</protein>
<evidence type="ECO:0000313" key="3">
    <source>
        <dbReference type="EMBL" id="MBP2409073.1"/>
    </source>
</evidence>
<dbReference type="InterPro" id="IPR006311">
    <property type="entry name" value="TAT_signal"/>
</dbReference>
<dbReference type="PANTHER" id="PTHR43606">
    <property type="entry name" value="PHOSPHATASE, PUTATIVE (AFU_ORTHOLOGUE AFUA_6G08710)-RELATED"/>
    <property type="match status" value="1"/>
</dbReference>
<evidence type="ECO:0000259" key="1">
    <source>
        <dbReference type="Pfam" id="PF09423"/>
    </source>
</evidence>
<dbReference type="InterPro" id="IPR032093">
    <property type="entry name" value="PhoD_N"/>
</dbReference>
<reference evidence="3 4" key="1">
    <citation type="submission" date="2021-03" db="EMBL/GenBank/DDBJ databases">
        <title>Sequencing the genomes of 1000 actinobacteria strains.</title>
        <authorList>
            <person name="Klenk H.-P."/>
        </authorList>
    </citation>
    <scope>NUCLEOTIDE SEQUENCE [LARGE SCALE GENOMIC DNA]</scope>
    <source>
        <strain evidence="3 4">DSM 14564</strain>
    </source>
</reference>
<dbReference type="InterPro" id="IPR052900">
    <property type="entry name" value="Phospholipid_Metab_Enz"/>
</dbReference>
<comment type="caution">
    <text evidence="3">The sequence shown here is derived from an EMBL/GenBank/DDBJ whole genome shotgun (WGS) entry which is preliminary data.</text>
</comment>
<dbReference type="GO" id="GO:0004035">
    <property type="term" value="F:alkaline phosphatase activity"/>
    <property type="evidence" value="ECO:0007669"/>
    <property type="project" value="UniProtKB-EC"/>
</dbReference>
<dbReference type="InterPro" id="IPR018946">
    <property type="entry name" value="PhoD-like_MPP"/>
</dbReference>
<feature type="domain" description="Phospholipase D N-terminal" evidence="2">
    <location>
        <begin position="53"/>
        <end position="151"/>
    </location>
</feature>
<dbReference type="InterPro" id="IPR029052">
    <property type="entry name" value="Metallo-depent_PP-like"/>
</dbReference>
<evidence type="ECO:0000259" key="2">
    <source>
        <dbReference type="Pfam" id="PF16655"/>
    </source>
</evidence>
<dbReference type="Proteomes" id="UP000698222">
    <property type="component" value="Unassembled WGS sequence"/>
</dbReference>
<dbReference type="RefSeq" id="WP_209890467.1">
    <property type="nucleotide sequence ID" value="NZ_BAAAJV010000018.1"/>
</dbReference>